<comment type="similarity">
    <text evidence="2 8">Belongs to the peptidase M14 family.</text>
</comment>
<dbReference type="SUPFAM" id="SSF53187">
    <property type="entry name" value="Zn-dependent exopeptidases"/>
    <property type="match status" value="1"/>
</dbReference>
<keyword evidence="4" id="KW-0479">Metal-binding</keyword>
<name>A0ABW3NA53_9BACI</name>
<reference evidence="11" key="1">
    <citation type="journal article" date="2019" name="Int. J. Syst. Evol. Microbiol.">
        <title>The Global Catalogue of Microorganisms (GCM) 10K type strain sequencing project: providing services to taxonomists for standard genome sequencing and annotation.</title>
        <authorList>
            <consortium name="The Broad Institute Genomics Platform"/>
            <consortium name="The Broad Institute Genome Sequencing Center for Infectious Disease"/>
            <person name="Wu L."/>
            <person name="Ma J."/>
        </authorList>
    </citation>
    <scope>NUCLEOTIDE SEQUENCE [LARGE SCALE GENOMIC DNA]</scope>
    <source>
        <strain evidence="11">CCUG 56608</strain>
    </source>
</reference>
<sequence>MIRIPYDFSDSLSLPSYSQIVQRIMQFNSVRNIGMDESENYDMYMIEMGNSNKPSILVIASMHGTEWMGALYSMRFMEQLRDNTFRDKSFRAKLLQSFHIIYIPVVNPYGFDRTSHAEGNNVGRTNVNGVDLNRDFDDFSQAESRNVKAIMDMFEPFAFLDIHLFGNGMDGSNGLNLIVGNGQYETEKIRNLFADSLELYASQPVVKWDGFDQLLRGLSRRYMRDKNNPHTPYTLSYITEIVRPMQQNNGLDAPLSDNEIMKYGMAMIYLFYETSMAYFEQRKVELSYAPVLTGENLSYRTRRYQS</sequence>
<evidence type="ECO:0000256" key="5">
    <source>
        <dbReference type="ARBA" id="ARBA00022801"/>
    </source>
</evidence>
<proteinExistence type="inferred from homology"/>
<keyword evidence="6" id="KW-0862">Zinc</keyword>
<dbReference type="PROSITE" id="PS52035">
    <property type="entry name" value="PEPTIDASE_M14"/>
    <property type="match status" value="1"/>
</dbReference>
<organism evidence="10 11">
    <name type="scientific">Oceanobacillus locisalsi</name>
    <dbReference type="NCBI Taxonomy" id="546107"/>
    <lineage>
        <taxon>Bacteria</taxon>
        <taxon>Bacillati</taxon>
        <taxon>Bacillota</taxon>
        <taxon>Bacilli</taxon>
        <taxon>Bacillales</taxon>
        <taxon>Bacillaceae</taxon>
        <taxon>Oceanobacillus</taxon>
    </lineage>
</organism>
<dbReference type="PANTHER" id="PTHR11705:SF143">
    <property type="entry name" value="SLL0236 PROTEIN"/>
    <property type="match status" value="1"/>
</dbReference>
<protein>
    <submittedName>
        <fullName evidence="10">DUF2817 domain-containing protein</fullName>
    </submittedName>
</protein>
<dbReference type="SMART" id="SM00631">
    <property type="entry name" value="Zn_pept"/>
    <property type="match status" value="1"/>
</dbReference>
<dbReference type="InterPro" id="IPR057246">
    <property type="entry name" value="CARBOXYPEPT_ZN_1"/>
</dbReference>
<dbReference type="PANTHER" id="PTHR11705">
    <property type="entry name" value="PROTEASE FAMILY M14 CARBOXYPEPTIDASE A,B"/>
    <property type="match status" value="1"/>
</dbReference>
<evidence type="ECO:0000256" key="8">
    <source>
        <dbReference type="PROSITE-ProRule" id="PRU01379"/>
    </source>
</evidence>
<dbReference type="Pfam" id="PF00246">
    <property type="entry name" value="Peptidase_M14"/>
    <property type="match status" value="1"/>
</dbReference>
<dbReference type="InterPro" id="IPR000834">
    <property type="entry name" value="Peptidase_M14"/>
</dbReference>
<gene>
    <name evidence="10" type="ORF">ACFQ19_00225</name>
</gene>
<evidence type="ECO:0000256" key="1">
    <source>
        <dbReference type="ARBA" id="ARBA00001947"/>
    </source>
</evidence>
<comment type="cofactor">
    <cofactor evidence="1">
        <name>Zn(2+)</name>
        <dbReference type="ChEBI" id="CHEBI:29105"/>
    </cofactor>
</comment>
<evidence type="ECO:0000256" key="4">
    <source>
        <dbReference type="ARBA" id="ARBA00022723"/>
    </source>
</evidence>
<feature type="domain" description="Peptidase M14" evidence="9">
    <location>
        <begin position="4"/>
        <end position="306"/>
    </location>
</feature>
<dbReference type="RefSeq" id="WP_379589838.1">
    <property type="nucleotide sequence ID" value="NZ_JBHTKK010000001.1"/>
</dbReference>
<dbReference type="Gene3D" id="3.40.630.10">
    <property type="entry name" value="Zn peptidases"/>
    <property type="match status" value="1"/>
</dbReference>
<evidence type="ECO:0000256" key="6">
    <source>
        <dbReference type="ARBA" id="ARBA00022833"/>
    </source>
</evidence>
<dbReference type="PROSITE" id="PS00132">
    <property type="entry name" value="CARBOXYPEPT_ZN_1"/>
    <property type="match status" value="1"/>
</dbReference>
<evidence type="ECO:0000256" key="7">
    <source>
        <dbReference type="ARBA" id="ARBA00023049"/>
    </source>
</evidence>
<dbReference type="EMBL" id="JBHTKK010000001">
    <property type="protein sequence ID" value="MFD1064437.1"/>
    <property type="molecule type" value="Genomic_DNA"/>
</dbReference>
<keyword evidence="7" id="KW-0482">Metalloprotease</keyword>
<keyword evidence="5" id="KW-0378">Hydrolase</keyword>
<comment type="caution">
    <text evidence="8">Lacks conserved residue(s) required for the propagation of feature annotation.</text>
</comment>
<evidence type="ECO:0000313" key="11">
    <source>
        <dbReference type="Proteomes" id="UP001597041"/>
    </source>
</evidence>
<dbReference type="Proteomes" id="UP001597041">
    <property type="component" value="Unassembled WGS sequence"/>
</dbReference>
<keyword evidence="11" id="KW-1185">Reference proteome</keyword>
<comment type="caution">
    <text evidence="10">The sequence shown here is derived from an EMBL/GenBank/DDBJ whole genome shotgun (WGS) entry which is preliminary data.</text>
</comment>
<evidence type="ECO:0000256" key="3">
    <source>
        <dbReference type="ARBA" id="ARBA00022670"/>
    </source>
</evidence>
<accession>A0ABW3NA53</accession>
<evidence type="ECO:0000313" key="10">
    <source>
        <dbReference type="EMBL" id="MFD1064437.1"/>
    </source>
</evidence>
<evidence type="ECO:0000256" key="2">
    <source>
        <dbReference type="ARBA" id="ARBA00005988"/>
    </source>
</evidence>
<keyword evidence="3" id="KW-0645">Protease</keyword>
<evidence type="ECO:0000259" key="9">
    <source>
        <dbReference type="PROSITE" id="PS52035"/>
    </source>
</evidence>